<dbReference type="InterPro" id="IPR024746">
    <property type="entry name" value="Glyco_hydro_100"/>
</dbReference>
<evidence type="ECO:0000256" key="1">
    <source>
        <dbReference type="ARBA" id="ARBA00000094"/>
    </source>
</evidence>
<evidence type="ECO:0000256" key="2">
    <source>
        <dbReference type="ARBA" id="ARBA00007671"/>
    </source>
</evidence>
<dbReference type="InterPro" id="IPR012341">
    <property type="entry name" value="6hp_glycosidase-like_sf"/>
</dbReference>
<evidence type="ECO:0000313" key="7">
    <source>
        <dbReference type="EMBL" id="BDV43785.1"/>
    </source>
</evidence>
<dbReference type="Proteomes" id="UP001317705">
    <property type="component" value="Chromosome"/>
</dbReference>
<evidence type="ECO:0000256" key="6">
    <source>
        <dbReference type="ARBA" id="ARBA00023295"/>
    </source>
</evidence>
<dbReference type="SUPFAM" id="SSF48208">
    <property type="entry name" value="Six-hairpin glycosidases"/>
    <property type="match status" value="1"/>
</dbReference>
<dbReference type="Gene3D" id="1.50.10.10">
    <property type="match status" value="2"/>
</dbReference>
<dbReference type="Pfam" id="PF12899">
    <property type="entry name" value="Glyco_hydro_100"/>
    <property type="match status" value="1"/>
</dbReference>
<evidence type="ECO:0000256" key="5">
    <source>
        <dbReference type="ARBA" id="ARBA00023277"/>
    </source>
</evidence>
<keyword evidence="4" id="KW-0378">Hydrolase</keyword>
<evidence type="ECO:0000256" key="3">
    <source>
        <dbReference type="ARBA" id="ARBA00012758"/>
    </source>
</evidence>
<gene>
    <name evidence="7" type="ORF">GURASL_27080</name>
</gene>
<evidence type="ECO:0000256" key="4">
    <source>
        <dbReference type="ARBA" id="ARBA00022801"/>
    </source>
</evidence>
<comment type="similarity">
    <text evidence="2">Belongs to the glycosyl hydrolase 100 family.</text>
</comment>
<sequence length="396" mass="44185">MAPPADGTAVPLVDDCCRRAVELLRRNATPAGILAATPGERAARRDYTTVFGRDAAICALGMAVSGAAELREAAWAGLRTLASRQAANGQLPNYVRPASGEADFWYSGCIDATLWWLIAFHSCVERGIGSAAELATQAERALAWLACQEHPDWGLVQQNEASDWADIMPRSGYVLYSNALWYGVKRLYDLPGAAVTRDYANLLFFPFAGPVPERRRARLLMHYVRNRVQRRDLYLSFVNFALWGEEGDVFGNILACLSGLADTSRSLAIVRTLRRAGVDHPHPVRAVVEPIAEESPLWRLYMARHRQNHPWQYHNGGSWPFIGGFWVLLLAQLGLVQPARQELVRLAEANRCNGWEFNEWLHGRSGEPRGMPGQSWNAATFLLARHALENRLRLFG</sequence>
<dbReference type="InterPro" id="IPR008928">
    <property type="entry name" value="6-hairpin_glycosidase_sf"/>
</dbReference>
<comment type="catalytic activity">
    <reaction evidence="1">
        <text>Hydrolysis of terminal non-reducing beta-D-fructofuranoside residues in beta-D-fructofuranosides.</text>
        <dbReference type="EC" id="3.2.1.26"/>
    </reaction>
</comment>
<dbReference type="RefSeq" id="WP_281999906.1">
    <property type="nucleotide sequence ID" value="NZ_AP027151.1"/>
</dbReference>
<name>A0ABN6VYU6_9BACT</name>
<keyword evidence="6" id="KW-0326">Glycosidase</keyword>
<evidence type="ECO:0000313" key="8">
    <source>
        <dbReference type="Proteomes" id="UP001317705"/>
    </source>
</evidence>
<protein>
    <recommendedName>
        <fullName evidence="3">beta-fructofuranosidase</fullName>
        <ecNumber evidence="3">3.2.1.26</ecNumber>
    </recommendedName>
</protein>
<proteinExistence type="inferred from homology"/>
<accession>A0ABN6VYU6</accession>
<keyword evidence="5" id="KW-0119">Carbohydrate metabolism</keyword>
<organism evidence="7 8">
    <name type="scientific">Geotalea uraniireducens</name>
    <dbReference type="NCBI Taxonomy" id="351604"/>
    <lineage>
        <taxon>Bacteria</taxon>
        <taxon>Pseudomonadati</taxon>
        <taxon>Thermodesulfobacteriota</taxon>
        <taxon>Desulfuromonadia</taxon>
        <taxon>Geobacterales</taxon>
        <taxon>Geobacteraceae</taxon>
        <taxon>Geotalea</taxon>
    </lineage>
</organism>
<dbReference type="EMBL" id="AP027151">
    <property type="protein sequence ID" value="BDV43785.1"/>
    <property type="molecule type" value="Genomic_DNA"/>
</dbReference>
<dbReference type="EC" id="3.2.1.26" evidence="3"/>
<keyword evidence="8" id="KW-1185">Reference proteome</keyword>
<reference evidence="7 8" key="1">
    <citation type="submission" date="2022-12" db="EMBL/GenBank/DDBJ databases">
        <title>Polyphasic characterization of Geotalea uranireducens NIT-SL11 newly isolated from a complex of sewage sludge and microbially reduced graphene oxide.</title>
        <authorList>
            <person name="Xie L."/>
            <person name="Yoshida N."/>
            <person name="Meng L."/>
        </authorList>
    </citation>
    <scope>NUCLEOTIDE SEQUENCE [LARGE SCALE GENOMIC DNA]</scope>
    <source>
        <strain evidence="7 8">NIT-SL11</strain>
    </source>
</reference>